<gene>
    <name evidence="4 5" type="primary">LOC114247449</name>
</gene>
<proteinExistence type="predicted"/>
<dbReference type="PROSITE" id="PS50815">
    <property type="entry name" value="HORMA"/>
    <property type="match status" value="1"/>
</dbReference>
<evidence type="ECO:0000313" key="4">
    <source>
        <dbReference type="RefSeq" id="XP_028036227.1"/>
    </source>
</evidence>
<evidence type="ECO:0000256" key="1">
    <source>
        <dbReference type="SAM" id="Phobius"/>
    </source>
</evidence>
<accession>A0A6J2K5F8</accession>
<dbReference type="SUPFAM" id="SSF56019">
    <property type="entry name" value="The spindle assembly checkpoint protein mad2"/>
    <property type="match status" value="1"/>
</dbReference>
<dbReference type="PANTHER" id="PTHR11842:SF10">
    <property type="entry name" value="MITOTIC SPINDLE ASSEMBLY CHECKPOINT PROTEIN MAD2B"/>
    <property type="match status" value="1"/>
</dbReference>
<dbReference type="InterPro" id="IPR045091">
    <property type="entry name" value="Mad2-like"/>
</dbReference>
<dbReference type="InterPro" id="IPR003511">
    <property type="entry name" value="HORMA_dom"/>
</dbReference>
<dbReference type="KEGG" id="bman:114247449"/>
<dbReference type="InterPro" id="IPR036570">
    <property type="entry name" value="HORMA_dom_sf"/>
</dbReference>
<dbReference type="Gene3D" id="3.30.900.10">
    <property type="entry name" value="HORMA domain"/>
    <property type="match status" value="1"/>
</dbReference>
<protein>
    <submittedName>
        <fullName evidence="4">Mitotic spindle assembly checkpoint protein MAD2B-like isoform X1</fullName>
    </submittedName>
    <submittedName>
        <fullName evidence="5">Mitotic spindle assembly checkpoint protein MAD2B-like isoform X2</fullName>
    </submittedName>
</protein>
<evidence type="ECO:0000313" key="5">
    <source>
        <dbReference type="RefSeq" id="XP_028036228.1"/>
    </source>
</evidence>
<dbReference type="PANTHER" id="PTHR11842">
    <property type="entry name" value="MITOTIC SPINDLE ASSEMBLY CHECKPOINT PROTEIN MAD2"/>
    <property type="match status" value="1"/>
</dbReference>
<feature type="transmembrane region" description="Helical" evidence="1">
    <location>
        <begin position="12"/>
        <end position="28"/>
    </location>
</feature>
<keyword evidence="1" id="KW-1133">Transmembrane helix</keyword>
<dbReference type="RefSeq" id="XP_028036228.1">
    <property type="nucleotide sequence ID" value="XM_028180427.1"/>
</dbReference>
<dbReference type="OrthoDB" id="21254at2759"/>
<feature type="domain" description="HORMA" evidence="2">
    <location>
        <begin position="3"/>
        <end position="191"/>
    </location>
</feature>
<organism evidence="3 4">
    <name type="scientific">Bombyx mandarina</name>
    <name type="common">Wild silk moth</name>
    <name type="synonym">Wild silkworm</name>
    <dbReference type="NCBI Taxonomy" id="7092"/>
    <lineage>
        <taxon>Eukaryota</taxon>
        <taxon>Metazoa</taxon>
        <taxon>Ecdysozoa</taxon>
        <taxon>Arthropoda</taxon>
        <taxon>Hexapoda</taxon>
        <taxon>Insecta</taxon>
        <taxon>Pterygota</taxon>
        <taxon>Neoptera</taxon>
        <taxon>Endopterygota</taxon>
        <taxon>Lepidoptera</taxon>
        <taxon>Glossata</taxon>
        <taxon>Ditrysia</taxon>
        <taxon>Bombycoidea</taxon>
        <taxon>Bombycidae</taxon>
        <taxon>Bombycinae</taxon>
        <taxon>Bombyx</taxon>
    </lineage>
</organism>
<keyword evidence="3" id="KW-1185">Reference proteome</keyword>
<evidence type="ECO:0000259" key="2">
    <source>
        <dbReference type="PROSITE" id="PS50815"/>
    </source>
</evidence>
<sequence length="194" mass="23205">MDPCFVDVTLEFLAVAFHSILFYTRIYHENIFEMRRKYNFVVYHCFHPEVNRYIDMCLKSIAECLKSDTMQRIEFATTDEEYKPLIKFVFDFEKNFTFDDTSDAYLINCEQNLRAFCLKLSSMVHRFVNLPENKSFTIFIHTNESTVVNISTNPDLEEFPLVEVDFKQKEAETIIPIRRLTIRNHNIDTYIEFI</sequence>
<dbReference type="Proteomes" id="UP000504629">
    <property type="component" value="Unplaced"/>
</dbReference>
<reference evidence="4 5" key="1">
    <citation type="submission" date="2025-04" db="UniProtKB">
        <authorList>
            <consortium name="RefSeq"/>
        </authorList>
    </citation>
    <scope>IDENTIFICATION</scope>
    <source>
        <tissue evidence="4 5">Silk gland</tissue>
    </source>
</reference>
<keyword evidence="1" id="KW-0812">Transmembrane</keyword>
<dbReference type="RefSeq" id="XP_028036227.1">
    <property type="nucleotide sequence ID" value="XM_028180426.1"/>
</dbReference>
<name>A0A6J2K5F8_BOMMA</name>
<keyword evidence="1" id="KW-0472">Membrane</keyword>
<evidence type="ECO:0000313" key="3">
    <source>
        <dbReference type="Proteomes" id="UP000504629"/>
    </source>
</evidence>
<dbReference type="GeneID" id="114247449"/>
<dbReference type="AlphaFoldDB" id="A0A6J2K5F8"/>
<dbReference type="GO" id="GO:0016035">
    <property type="term" value="C:zeta DNA polymerase complex"/>
    <property type="evidence" value="ECO:0007669"/>
    <property type="project" value="TreeGrafter"/>
</dbReference>